<evidence type="ECO:0000313" key="3">
    <source>
        <dbReference type="Proteomes" id="UP000034029"/>
    </source>
</evidence>
<dbReference type="Pfam" id="PF01381">
    <property type="entry name" value="HTH_3"/>
    <property type="match status" value="1"/>
</dbReference>
<evidence type="ECO:0000259" key="1">
    <source>
        <dbReference type="PROSITE" id="PS50943"/>
    </source>
</evidence>
<dbReference type="InterPro" id="IPR010982">
    <property type="entry name" value="Lambda_DNA-bd_dom_sf"/>
</dbReference>
<dbReference type="SMART" id="SM00530">
    <property type="entry name" value="HTH_XRE"/>
    <property type="match status" value="1"/>
</dbReference>
<dbReference type="EMBL" id="CP011366">
    <property type="protein sequence ID" value="AKG75259.1"/>
    <property type="molecule type" value="Genomic_DNA"/>
</dbReference>
<proteinExistence type="predicted"/>
<evidence type="ECO:0000313" key="2">
    <source>
        <dbReference type="EMBL" id="AKG75259.1"/>
    </source>
</evidence>
<dbReference type="Gene3D" id="1.10.260.40">
    <property type="entry name" value="lambda repressor-like DNA-binding domains"/>
    <property type="match status" value="1"/>
</dbReference>
<dbReference type="InterPro" id="IPR001387">
    <property type="entry name" value="Cro/C1-type_HTH"/>
</dbReference>
<dbReference type="SUPFAM" id="SSF47413">
    <property type="entry name" value="lambda repressor-like DNA-binding domains"/>
    <property type="match status" value="1"/>
</dbReference>
<dbReference type="Proteomes" id="UP000034029">
    <property type="component" value="Chromosome"/>
</dbReference>
<reference evidence="3" key="2">
    <citation type="submission" date="2015-04" db="EMBL/GenBank/DDBJ databases">
        <title>Complete genome sequence of Salinicoccus halodurans strain H3B36, isolated from the Qaidam basin of China.</title>
        <authorList>
            <person name="Ma Y."/>
            <person name="Jiang K."/>
            <person name="Xue Y."/>
        </authorList>
    </citation>
    <scope>NUCLEOTIDE SEQUENCE [LARGE SCALE GENOMIC DNA]</scope>
    <source>
        <strain evidence="3">H3B36</strain>
    </source>
</reference>
<protein>
    <recommendedName>
        <fullName evidence="1">HTH cro/C1-type domain-containing protein</fullName>
    </recommendedName>
</protein>
<name>A0ABN4G7W3_9STAP</name>
<accession>A0ABN4G7W3</accession>
<gene>
    <name evidence="2" type="ORF">AAT16_04005</name>
</gene>
<dbReference type="PROSITE" id="PS50943">
    <property type="entry name" value="HTH_CROC1"/>
    <property type="match status" value="1"/>
</dbReference>
<reference evidence="2 3" key="1">
    <citation type="journal article" date="2015" name="Int. J. Syst. Evol. Microbiol.">
        <title>Complete genome sequence of Salinicoccus halodurans H3B36, isolated from the Qaidam Basin in China.</title>
        <authorList>
            <person name="Jiang K."/>
            <person name="Xue Y."/>
            <person name="Ma Y."/>
        </authorList>
    </citation>
    <scope>NUCLEOTIDE SEQUENCE [LARGE SCALE GENOMIC DNA]</scope>
    <source>
        <strain evidence="2 3">H3B36</strain>
    </source>
</reference>
<keyword evidence="3" id="KW-1185">Reference proteome</keyword>
<dbReference type="CDD" id="cd00093">
    <property type="entry name" value="HTH_XRE"/>
    <property type="match status" value="1"/>
</dbReference>
<feature type="domain" description="HTH cro/C1-type" evidence="1">
    <location>
        <begin position="17"/>
        <end position="77"/>
    </location>
</feature>
<organism evidence="2 3">
    <name type="scientific">Salinicoccus halodurans</name>
    <dbReference type="NCBI Taxonomy" id="407035"/>
    <lineage>
        <taxon>Bacteria</taxon>
        <taxon>Bacillati</taxon>
        <taxon>Bacillota</taxon>
        <taxon>Bacilli</taxon>
        <taxon>Bacillales</taxon>
        <taxon>Staphylococcaceae</taxon>
        <taxon>Salinicoccus</taxon>
    </lineage>
</organism>
<sequence length="82" mass="9125">MPGNPVNAQNHELRAQLIQLRLSLGLTQKEFADLTGVQQSLISRLENGNQNITIGRLQNILVKTDTGAKLKIETDEHELISH</sequence>